<feature type="transmembrane region" description="Helical" evidence="4">
    <location>
        <begin position="282"/>
        <end position="304"/>
    </location>
</feature>
<proteinExistence type="inferred from homology"/>
<feature type="domain" description="Glycosyltransferase 2-like" evidence="5">
    <location>
        <begin position="42"/>
        <end position="213"/>
    </location>
</feature>
<dbReference type="InterPro" id="IPR001173">
    <property type="entry name" value="Glyco_trans_2-like"/>
</dbReference>
<protein>
    <submittedName>
        <fullName evidence="6">Glycosyltransferase, catalytic subunit of cellulose synthase and poly-beta-1,6-N-acetylglucosamine synthase</fullName>
    </submittedName>
</protein>
<comment type="similarity">
    <text evidence="1">Belongs to the glycosyltransferase 2 family.</text>
</comment>
<evidence type="ECO:0000259" key="5">
    <source>
        <dbReference type="Pfam" id="PF00535"/>
    </source>
</evidence>
<accession>A0A239KNU3</accession>
<dbReference type="OrthoDB" id="9805625at2"/>
<keyword evidence="4" id="KW-1133">Transmembrane helix</keyword>
<feature type="transmembrane region" description="Helical" evidence="4">
    <location>
        <begin position="349"/>
        <end position="369"/>
    </location>
</feature>
<evidence type="ECO:0000256" key="1">
    <source>
        <dbReference type="ARBA" id="ARBA00006739"/>
    </source>
</evidence>
<dbReference type="PANTHER" id="PTHR43630">
    <property type="entry name" value="POLY-BETA-1,6-N-ACETYL-D-GLUCOSAMINE SYNTHASE"/>
    <property type="match status" value="1"/>
</dbReference>
<dbReference type="Gene3D" id="3.90.550.10">
    <property type="entry name" value="Spore Coat Polysaccharide Biosynthesis Protein SpsA, Chain A"/>
    <property type="match status" value="1"/>
</dbReference>
<feature type="transmembrane region" description="Helical" evidence="4">
    <location>
        <begin position="6"/>
        <end position="22"/>
    </location>
</feature>
<dbReference type="EMBL" id="FZOQ01000030">
    <property type="protein sequence ID" value="SNT19841.1"/>
    <property type="molecule type" value="Genomic_DNA"/>
</dbReference>
<keyword evidence="2" id="KW-0328">Glycosyltransferase</keyword>
<evidence type="ECO:0000256" key="4">
    <source>
        <dbReference type="SAM" id="Phobius"/>
    </source>
</evidence>
<evidence type="ECO:0000256" key="2">
    <source>
        <dbReference type="ARBA" id="ARBA00022676"/>
    </source>
</evidence>
<dbReference type="Pfam" id="PF00535">
    <property type="entry name" value="Glycos_transf_2"/>
    <property type="match status" value="1"/>
</dbReference>
<dbReference type="PANTHER" id="PTHR43630:SF1">
    <property type="entry name" value="POLY-BETA-1,6-N-ACETYL-D-GLUCOSAMINE SYNTHASE"/>
    <property type="match status" value="1"/>
</dbReference>
<organism evidence="6 7">
    <name type="scientific">Pontibacter ummariensis</name>
    <dbReference type="NCBI Taxonomy" id="1610492"/>
    <lineage>
        <taxon>Bacteria</taxon>
        <taxon>Pseudomonadati</taxon>
        <taxon>Bacteroidota</taxon>
        <taxon>Cytophagia</taxon>
        <taxon>Cytophagales</taxon>
        <taxon>Hymenobacteraceae</taxon>
        <taxon>Pontibacter</taxon>
    </lineage>
</organism>
<dbReference type="InterPro" id="IPR029044">
    <property type="entry name" value="Nucleotide-diphossugar_trans"/>
</dbReference>
<sequence>MIWLLTFSLFSYALVILQRWIAWRRMPMLKAPASFVPSTNLTVIVPVRNEEKNIRALLGDLEHQYYPRELVEILVIDDHSEDRTVQLIDELSIGSTMSIRRVKLEDWPGLRFKKAAVQKGVELAQGELLVLTDGDCRVGREWLRQYAFLYETQRPAFISGPVCFHHTDTLFEKMQLVEFSSLIGIGGASIQLGQPNMCNGANLAYTREVFEKVQGFQGNENIASGDDEFLLHKVHQRFPGKVAFLKSREAIVYTEARKTLISFLSQRIRWASKWKAYQRLEVQLLALCVFLANLLLFISLPLMIWGGLPVRAVLAGYAVKFVVDFLFLKRVLTFLKKQNHLWYMLPLQLVYVPYVIFTGVAGLAGRYSWKGRVVHKS</sequence>
<keyword evidence="4" id="KW-0812">Transmembrane</keyword>
<keyword evidence="4" id="KW-0472">Membrane</keyword>
<evidence type="ECO:0000256" key="3">
    <source>
        <dbReference type="ARBA" id="ARBA00022679"/>
    </source>
</evidence>
<keyword evidence="3 6" id="KW-0808">Transferase</keyword>
<dbReference type="Proteomes" id="UP000198432">
    <property type="component" value="Unassembled WGS sequence"/>
</dbReference>
<evidence type="ECO:0000313" key="6">
    <source>
        <dbReference type="EMBL" id="SNT19841.1"/>
    </source>
</evidence>
<gene>
    <name evidence="6" type="ORF">SAMN06296052_13041</name>
</gene>
<dbReference type="RefSeq" id="WP_089321446.1">
    <property type="nucleotide sequence ID" value="NZ_FZOQ01000030.1"/>
</dbReference>
<dbReference type="AlphaFoldDB" id="A0A239KNU3"/>
<dbReference type="GO" id="GO:0016757">
    <property type="term" value="F:glycosyltransferase activity"/>
    <property type="evidence" value="ECO:0007669"/>
    <property type="project" value="UniProtKB-KW"/>
</dbReference>
<reference evidence="7" key="1">
    <citation type="submission" date="2017-06" db="EMBL/GenBank/DDBJ databases">
        <authorList>
            <person name="Varghese N."/>
            <person name="Submissions S."/>
        </authorList>
    </citation>
    <scope>NUCLEOTIDE SEQUENCE [LARGE SCALE GENOMIC DNA]</scope>
    <source>
        <strain evidence="7">NKM1</strain>
    </source>
</reference>
<evidence type="ECO:0000313" key="7">
    <source>
        <dbReference type="Proteomes" id="UP000198432"/>
    </source>
</evidence>
<feature type="transmembrane region" description="Helical" evidence="4">
    <location>
        <begin position="310"/>
        <end position="328"/>
    </location>
</feature>
<name>A0A239KNU3_9BACT</name>
<keyword evidence="7" id="KW-1185">Reference proteome</keyword>
<dbReference type="SUPFAM" id="SSF53448">
    <property type="entry name" value="Nucleotide-diphospho-sugar transferases"/>
    <property type="match status" value="1"/>
</dbReference>